<proteinExistence type="predicted"/>
<dbReference type="AlphaFoldDB" id="A0A841FRK7"/>
<dbReference type="InterPro" id="IPR011335">
    <property type="entry name" value="Restrct_endonuc-II-like"/>
</dbReference>
<dbReference type="Proteomes" id="UP000548476">
    <property type="component" value="Unassembled WGS sequence"/>
</dbReference>
<sequence length="259" mass="28658">MAPAWLAGLLLYKKVKTPAQRQRMLAITGHPAAPSIADIGSDTSLEIAHRVLRELGVTHGTDGHIDAPSGQKAGSDFEAAVKTDLRQSLSTTASYRTWQIGAEDVKHFEQYKHLGGLEELLADQPTLRVTLGTDYQIKPDVTVGIEDDRGRYLHAVVSCKWTLRSDRAQNVRHEFKPLIASRRGRTPHLIAVTAEPLPTRLASLARGTGEIDAVYHVAFEEMHAAVAASEHPEQQDAWNEIVGQERLRDYRHLAADLTR</sequence>
<gene>
    <name evidence="1" type="ORF">HNR73_004050</name>
</gene>
<protein>
    <recommendedName>
        <fullName evidence="3">Restriction endonuclease</fullName>
    </recommendedName>
</protein>
<dbReference type="GO" id="GO:0009307">
    <property type="term" value="P:DNA restriction-modification system"/>
    <property type="evidence" value="ECO:0007669"/>
    <property type="project" value="InterPro"/>
</dbReference>
<dbReference type="EMBL" id="JACHGT010000008">
    <property type="protein sequence ID" value="MBB6036182.1"/>
    <property type="molecule type" value="Genomic_DNA"/>
</dbReference>
<accession>A0A841FRK7</accession>
<keyword evidence="2" id="KW-1185">Reference proteome</keyword>
<evidence type="ECO:0008006" key="3">
    <source>
        <dbReference type="Google" id="ProtNLM"/>
    </source>
</evidence>
<comment type="caution">
    <text evidence="1">The sequence shown here is derived from an EMBL/GenBank/DDBJ whole genome shotgun (WGS) entry which is preliminary data.</text>
</comment>
<dbReference type="Gene3D" id="3.40.50.10010">
    <property type="entry name" value="Type-2 restriction enzyme NgoMIV"/>
    <property type="match status" value="2"/>
</dbReference>
<dbReference type="Pfam" id="PF09015">
    <property type="entry name" value="NgoMIV_restric"/>
    <property type="match status" value="2"/>
</dbReference>
<dbReference type="GO" id="GO:0009036">
    <property type="term" value="F:type II site-specific deoxyribonuclease activity"/>
    <property type="evidence" value="ECO:0007669"/>
    <property type="project" value="InterPro"/>
</dbReference>
<evidence type="ECO:0000313" key="2">
    <source>
        <dbReference type="Proteomes" id="UP000548476"/>
    </source>
</evidence>
<dbReference type="InterPro" id="IPR037083">
    <property type="entry name" value="NgoMIV_sf"/>
</dbReference>
<organism evidence="1 2">
    <name type="scientific">Phytomonospora endophytica</name>
    <dbReference type="NCBI Taxonomy" id="714109"/>
    <lineage>
        <taxon>Bacteria</taxon>
        <taxon>Bacillati</taxon>
        <taxon>Actinomycetota</taxon>
        <taxon>Actinomycetes</taxon>
        <taxon>Micromonosporales</taxon>
        <taxon>Micromonosporaceae</taxon>
        <taxon>Phytomonospora</taxon>
    </lineage>
</organism>
<name>A0A841FRK7_9ACTN</name>
<evidence type="ECO:0000313" key="1">
    <source>
        <dbReference type="EMBL" id="MBB6036182.1"/>
    </source>
</evidence>
<dbReference type="InterPro" id="IPR015105">
    <property type="entry name" value="NgoMIV"/>
</dbReference>
<dbReference type="RefSeq" id="WP_184789015.1">
    <property type="nucleotide sequence ID" value="NZ_BONT01000046.1"/>
</dbReference>
<dbReference type="SUPFAM" id="SSF52980">
    <property type="entry name" value="Restriction endonuclease-like"/>
    <property type="match status" value="1"/>
</dbReference>
<dbReference type="CDD" id="cd22340">
    <property type="entry name" value="NgoMIV-like"/>
    <property type="match status" value="1"/>
</dbReference>
<reference evidence="1 2" key="1">
    <citation type="submission" date="2020-08" db="EMBL/GenBank/DDBJ databases">
        <title>Genomic Encyclopedia of Type Strains, Phase IV (KMG-IV): sequencing the most valuable type-strain genomes for metagenomic binning, comparative biology and taxonomic classification.</title>
        <authorList>
            <person name="Goeker M."/>
        </authorList>
    </citation>
    <scope>NUCLEOTIDE SEQUENCE [LARGE SCALE GENOMIC DNA]</scope>
    <source>
        <strain evidence="1 2">YIM 65646</strain>
    </source>
</reference>